<evidence type="ECO:0000313" key="8">
    <source>
        <dbReference type="Proteomes" id="UP000366051"/>
    </source>
</evidence>
<sequence length="564" mass="61950">MKNIRIRNKLIVIFVVTTILPLLAMGWLTYEKAKEHLHEKTFANQSLQLTLVKERVGLLSIDKALQPWSEEQFIDSSVYITNNKGALLGYREKASPVFLTTVDSLDSAQKISLQLPPEILQILQSALAHKDLSFQASLSYRNALGEEVYGTMGTVLWQDQILGILIEEEKKKQLEGLGEIQTIVMSILVLFPLYGIIAALYLGKVITNGLEATTLHSKVIADGDFSIDVPDDYINNKDEIGEMSRALHSMQQSIRAIFLQIMDASQRLGAASEKLSSSADETNDAASQVAVMIQEVASGAEKQLHSTEESARVIAEMASGIEQASLTSSSMAETSQEMIEKANTGSKAIDTTIKQFYQIQEDTTGMEKVIQTLQKDSEQIGSILQIISTISDQTNLLALNAAIEAARAGEKGRGFAVVAEEIRKLSMQTLDAANQIGQLIEKIQSNTAQAVYSMDKSKVQVEKGLTKVEELHQVFDTILGSIQKVARQIEELTSFTKAISSRSDEVKNYVTSFENIAKDFSSSTQKIATSSEDQVSNIGEIKKAAKSLAAMSEELQQLVPKFKV</sequence>
<dbReference type="InterPro" id="IPR004089">
    <property type="entry name" value="MCPsignal_dom"/>
</dbReference>
<evidence type="ECO:0000313" key="7">
    <source>
        <dbReference type="EMBL" id="QGG48929.1"/>
    </source>
</evidence>
<keyword evidence="4" id="KW-1133">Transmembrane helix</keyword>
<dbReference type="GO" id="GO:0006935">
    <property type="term" value="P:chemotaxis"/>
    <property type="evidence" value="ECO:0007669"/>
    <property type="project" value="InterPro"/>
</dbReference>
<dbReference type="KEGG" id="hcv:FTV88_2840"/>
<dbReference type="SUPFAM" id="SSF58104">
    <property type="entry name" value="Methyl-accepting chemotaxis protein (MCP) signaling domain"/>
    <property type="match status" value="1"/>
</dbReference>
<dbReference type="PROSITE" id="PS50885">
    <property type="entry name" value="HAMP"/>
    <property type="match status" value="1"/>
</dbReference>
<keyword evidence="8" id="KW-1185">Reference proteome</keyword>
<dbReference type="Gene3D" id="1.10.287.950">
    <property type="entry name" value="Methyl-accepting chemotaxis protein"/>
    <property type="match status" value="1"/>
</dbReference>
<dbReference type="Pfam" id="PF00672">
    <property type="entry name" value="HAMP"/>
    <property type="match status" value="1"/>
</dbReference>
<organism evidence="7 8">
    <name type="scientific">Heliorestis convoluta</name>
    <dbReference type="NCBI Taxonomy" id="356322"/>
    <lineage>
        <taxon>Bacteria</taxon>
        <taxon>Bacillati</taxon>
        <taxon>Bacillota</taxon>
        <taxon>Clostridia</taxon>
        <taxon>Eubacteriales</taxon>
        <taxon>Heliobacteriaceae</taxon>
        <taxon>Heliorestis</taxon>
    </lineage>
</organism>
<name>A0A5Q2N4W2_9FIRM</name>
<dbReference type="AlphaFoldDB" id="A0A5Q2N4W2"/>
<dbReference type="RefSeq" id="WP_153726000.1">
    <property type="nucleotide sequence ID" value="NZ_CP045875.1"/>
</dbReference>
<dbReference type="GO" id="GO:0004888">
    <property type="term" value="F:transmembrane signaling receptor activity"/>
    <property type="evidence" value="ECO:0007669"/>
    <property type="project" value="InterPro"/>
</dbReference>
<dbReference type="InterPro" id="IPR003660">
    <property type="entry name" value="HAMP_dom"/>
</dbReference>
<dbReference type="SMART" id="SM00304">
    <property type="entry name" value="HAMP"/>
    <property type="match status" value="1"/>
</dbReference>
<dbReference type="GO" id="GO:0016020">
    <property type="term" value="C:membrane"/>
    <property type="evidence" value="ECO:0007669"/>
    <property type="project" value="InterPro"/>
</dbReference>
<comment type="similarity">
    <text evidence="2">Belongs to the methyl-accepting chemotaxis (MCP) protein family.</text>
</comment>
<evidence type="ECO:0000259" key="6">
    <source>
        <dbReference type="PROSITE" id="PS50885"/>
    </source>
</evidence>
<dbReference type="CDD" id="cd11386">
    <property type="entry name" value="MCP_signal"/>
    <property type="match status" value="1"/>
</dbReference>
<dbReference type="InterPro" id="IPR004090">
    <property type="entry name" value="Chemotax_Me-accpt_rcpt"/>
</dbReference>
<feature type="transmembrane region" description="Helical" evidence="4">
    <location>
        <begin position="12"/>
        <end position="30"/>
    </location>
</feature>
<evidence type="ECO:0000256" key="3">
    <source>
        <dbReference type="PROSITE-ProRule" id="PRU00284"/>
    </source>
</evidence>
<feature type="domain" description="Methyl-accepting transducer" evidence="5">
    <location>
        <begin position="278"/>
        <end position="514"/>
    </location>
</feature>
<dbReference type="PRINTS" id="PR00260">
    <property type="entry name" value="CHEMTRNSDUCR"/>
</dbReference>
<dbReference type="GO" id="GO:0007165">
    <property type="term" value="P:signal transduction"/>
    <property type="evidence" value="ECO:0007669"/>
    <property type="project" value="UniProtKB-KW"/>
</dbReference>
<dbReference type="Gene3D" id="6.10.340.10">
    <property type="match status" value="1"/>
</dbReference>
<keyword evidence="4" id="KW-0812">Transmembrane</keyword>
<gene>
    <name evidence="7" type="ORF">FTV88_2840</name>
</gene>
<feature type="transmembrane region" description="Helical" evidence="4">
    <location>
        <begin position="180"/>
        <end position="202"/>
    </location>
</feature>
<dbReference type="EMBL" id="CP045875">
    <property type="protein sequence ID" value="QGG48929.1"/>
    <property type="molecule type" value="Genomic_DNA"/>
</dbReference>
<dbReference type="CDD" id="cd06225">
    <property type="entry name" value="HAMP"/>
    <property type="match status" value="1"/>
</dbReference>
<proteinExistence type="inferred from homology"/>
<keyword evidence="4" id="KW-0472">Membrane</keyword>
<dbReference type="PANTHER" id="PTHR32089">
    <property type="entry name" value="METHYL-ACCEPTING CHEMOTAXIS PROTEIN MCPB"/>
    <property type="match status" value="1"/>
</dbReference>
<dbReference type="PROSITE" id="PS50111">
    <property type="entry name" value="CHEMOTAXIS_TRANSDUC_2"/>
    <property type="match status" value="1"/>
</dbReference>
<evidence type="ECO:0000259" key="5">
    <source>
        <dbReference type="PROSITE" id="PS50111"/>
    </source>
</evidence>
<dbReference type="Pfam" id="PF00015">
    <property type="entry name" value="MCPsignal"/>
    <property type="match status" value="1"/>
</dbReference>
<protein>
    <submittedName>
        <fullName evidence="7">Methyl-accepting chemotaxis protein</fullName>
    </submittedName>
</protein>
<reference evidence="8" key="1">
    <citation type="submission" date="2019-11" db="EMBL/GenBank/DDBJ databases">
        <title>Genome sequence of Heliorestis convoluta strain HH, an alkaliphilic and minimalistic phototrophic bacterium from a soda lake in Egypt.</title>
        <authorList>
            <person name="Dewey E.D."/>
            <person name="Stokes L.M."/>
            <person name="Burchell B.M."/>
            <person name="Shaffer K.N."/>
            <person name="Huntington A.M."/>
            <person name="Baker J.M."/>
            <person name="Nadendla S."/>
            <person name="Giglio M.G."/>
            <person name="Touchman J.W."/>
            <person name="Blankenship R.E."/>
            <person name="Madigan M.T."/>
            <person name="Sattley W.M."/>
        </authorList>
    </citation>
    <scope>NUCLEOTIDE SEQUENCE [LARGE SCALE GENOMIC DNA]</scope>
    <source>
        <strain evidence="8">HH</strain>
    </source>
</reference>
<accession>A0A5Q2N4W2</accession>
<evidence type="ECO:0000256" key="1">
    <source>
        <dbReference type="ARBA" id="ARBA00023224"/>
    </source>
</evidence>
<keyword evidence="1 3" id="KW-0807">Transducer</keyword>
<feature type="domain" description="HAMP" evidence="6">
    <location>
        <begin position="204"/>
        <end position="259"/>
    </location>
</feature>
<dbReference type="PANTHER" id="PTHR32089:SF112">
    <property type="entry name" value="LYSOZYME-LIKE PROTEIN-RELATED"/>
    <property type="match status" value="1"/>
</dbReference>
<dbReference type="SMART" id="SM00283">
    <property type="entry name" value="MA"/>
    <property type="match status" value="1"/>
</dbReference>
<evidence type="ECO:0000256" key="2">
    <source>
        <dbReference type="ARBA" id="ARBA00029447"/>
    </source>
</evidence>
<evidence type="ECO:0000256" key="4">
    <source>
        <dbReference type="SAM" id="Phobius"/>
    </source>
</evidence>
<dbReference type="OrthoDB" id="9814363at2"/>
<dbReference type="Proteomes" id="UP000366051">
    <property type="component" value="Chromosome"/>
</dbReference>